<dbReference type="AlphaFoldDB" id="G5AMR4"/>
<dbReference type="PANTHER" id="PTHR10030:SF45">
    <property type="entry name" value="PLASMA ALPHA-L-FUCOSIDASE"/>
    <property type="match status" value="1"/>
</dbReference>
<reference evidence="9 10" key="1">
    <citation type="journal article" date="2011" name="Nature">
        <title>Genome sequencing reveals insights into physiology and longevity of the naked mole rat.</title>
        <authorList>
            <person name="Kim E.B."/>
            <person name="Fang X."/>
            <person name="Fushan A.A."/>
            <person name="Huang Z."/>
            <person name="Lobanov A.V."/>
            <person name="Han L."/>
            <person name="Marino S.M."/>
            <person name="Sun X."/>
            <person name="Turanov A.A."/>
            <person name="Yang P."/>
            <person name="Yim S.H."/>
            <person name="Zhao X."/>
            <person name="Kasaikina M.V."/>
            <person name="Stoletzki N."/>
            <person name="Peng C."/>
            <person name="Polak P."/>
            <person name="Xiong Z."/>
            <person name="Kiezun A."/>
            <person name="Zhu Y."/>
            <person name="Chen Y."/>
            <person name="Kryukov G.V."/>
            <person name="Zhang Q."/>
            <person name="Peshkin L."/>
            <person name="Yang L."/>
            <person name="Bronson R.T."/>
            <person name="Buffenstein R."/>
            <person name="Wang B."/>
            <person name="Han C."/>
            <person name="Li Q."/>
            <person name="Chen L."/>
            <person name="Zhao W."/>
            <person name="Sunyaev S.R."/>
            <person name="Park T.J."/>
            <person name="Zhang G."/>
            <person name="Wang J."/>
            <person name="Gladyshev V.N."/>
        </authorList>
    </citation>
    <scope>NUCLEOTIDE SEQUENCE [LARGE SCALE GENOMIC DNA]</scope>
</reference>
<dbReference type="InterPro" id="IPR057739">
    <property type="entry name" value="Glyco_hydro_29_N"/>
</dbReference>
<dbReference type="InterPro" id="IPR016286">
    <property type="entry name" value="FUC_metazoa-typ"/>
</dbReference>
<comment type="similarity">
    <text evidence="2">Belongs to the glycosyl hydrolase 29 family.</text>
</comment>
<comment type="function">
    <text evidence="1">Alpha-L-fucosidase is responsible for hydrolyzing the alpha-1,6-linked fucose joined to the reducing-end N-acetylglucosamine of the carbohydrate moieties of glycoproteins.</text>
</comment>
<evidence type="ECO:0000313" key="9">
    <source>
        <dbReference type="EMBL" id="EHA98328.1"/>
    </source>
</evidence>
<evidence type="ECO:0000256" key="4">
    <source>
        <dbReference type="ARBA" id="ARBA00022729"/>
    </source>
</evidence>
<dbReference type="SMART" id="SM00812">
    <property type="entry name" value="Alpha_L_fucos"/>
    <property type="match status" value="1"/>
</dbReference>
<evidence type="ECO:0000259" key="8">
    <source>
        <dbReference type="Pfam" id="PF01120"/>
    </source>
</evidence>
<dbReference type="SUPFAM" id="SSF51445">
    <property type="entry name" value="(Trans)glycosidases"/>
    <property type="match status" value="1"/>
</dbReference>
<dbReference type="GO" id="GO:0004560">
    <property type="term" value="F:alpha-L-fucosidase activity"/>
    <property type="evidence" value="ECO:0007669"/>
    <property type="project" value="UniProtKB-EC"/>
</dbReference>
<dbReference type="Proteomes" id="UP000006813">
    <property type="component" value="Unassembled WGS sequence"/>
</dbReference>
<evidence type="ECO:0000313" key="10">
    <source>
        <dbReference type="Proteomes" id="UP000006813"/>
    </source>
</evidence>
<feature type="region of interest" description="Disordered" evidence="7">
    <location>
        <begin position="1"/>
        <end position="27"/>
    </location>
</feature>
<dbReference type="InterPro" id="IPR017853">
    <property type="entry name" value="GH"/>
</dbReference>
<name>G5AMR4_HETGA</name>
<dbReference type="InParanoid" id="G5AMR4"/>
<sequence length="293" mass="34813">MWLELRAKRSEAVRPVETGKDSPRQEGNNQAEFGIFIHWGVFSVLSFGSERFWWYWQNQKIPKYVNFMKDNYPPDFKYEDFGPLFIAKFFNASQWADIFQASDAKYIVLTSKHHEGFTLWGSEYSWNWNAVDEGPTKDIVRELEVAIRTRTNLHFGLYYPLFEWFHPLFLEDKSSSFQKQKFPVAKMLPELYELVDKYWPEVLWSDGDGGAPDSYWNSTGFWAWLYNESPVRETVVTNDRWGDRCICKHGSYYTCTDPYHPGHLLFLKWKNCMTIDVFLGLQERCWNHGLPHD</sequence>
<gene>
    <name evidence="9" type="ORF">GW7_20041</name>
</gene>
<keyword evidence="5" id="KW-0378">Hydrolase</keyword>
<dbReference type="PRINTS" id="PR00741">
    <property type="entry name" value="GLHYDRLASE29"/>
</dbReference>
<feature type="domain" description="Glycoside hydrolase family 29 N-terminal" evidence="8">
    <location>
        <begin position="23"/>
        <end position="276"/>
    </location>
</feature>
<evidence type="ECO:0000256" key="1">
    <source>
        <dbReference type="ARBA" id="ARBA00004071"/>
    </source>
</evidence>
<proteinExistence type="inferred from homology"/>
<dbReference type="EC" id="3.2.1.51" evidence="3"/>
<dbReference type="EMBL" id="JH166046">
    <property type="protein sequence ID" value="EHA98328.1"/>
    <property type="molecule type" value="Genomic_DNA"/>
</dbReference>
<dbReference type="InterPro" id="IPR000933">
    <property type="entry name" value="Glyco_hydro_29"/>
</dbReference>
<dbReference type="GO" id="GO:0005764">
    <property type="term" value="C:lysosome"/>
    <property type="evidence" value="ECO:0007669"/>
    <property type="project" value="TreeGrafter"/>
</dbReference>
<dbReference type="STRING" id="10181.G5AMR4"/>
<evidence type="ECO:0000256" key="6">
    <source>
        <dbReference type="ARBA" id="ARBA00023295"/>
    </source>
</evidence>
<dbReference type="PANTHER" id="PTHR10030">
    <property type="entry name" value="ALPHA-L-FUCOSIDASE"/>
    <property type="match status" value="1"/>
</dbReference>
<feature type="compositionally biased region" description="Basic and acidic residues" evidence="7">
    <location>
        <begin position="1"/>
        <end position="24"/>
    </location>
</feature>
<dbReference type="Pfam" id="PF01120">
    <property type="entry name" value="Alpha_L_fucos"/>
    <property type="match status" value="1"/>
</dbReference>
<evidence type="ECO:0000256" key="7">
    <source>
        <dbReference type="SAM" id="MobiDB-lite"/>
    </source>
</evidence>
<keyword evidence="4" id="KW-0732">Signal</keyword>
<evidence type="ECO:0000256" key="2">
    <source>
        <dbReference type="ARBA" id="ARBA00007951"/>
    </source>
</evidence>
<dbReference type="GO" id="GO:0006004">
    <property type="term" value="P:fucose metabolic process"/>
    <property type="evidence" value="ECO:0007669"/>
    <property type="project" value="InterPro"/>
</dbReference>
<keyword evidence="6" id="KW-0326">Glycosidase</keyword>
<accession>G5AMR4</accession>
<dbReference type="Gene3D" id="3.20.20.80">
    <property type="entry name" value="Glycosidases"/>
    <property type="match status" value="1"/>
</dbReference>
<evidence type="ECO:0000256" key="3">
    <source>
        <dbReference type="ARBA" id="ARBA00012662"/>
    </source>
</evidence>
<dbReference type="GO" id="GO:0016139">
    <property type="term" value="P:glycoside catabolic process"/>
    <property type="evidence" value="ECO:0007669"/>
    <property type="project" value="TreeGrafter"/>
</dbReference>
<organism evidence="9 10">
    <name type="scientific">Heterocephalus glaber</name>
    <name type="common">Naked mole rat</name>
    <dbReference type="NCBI Taxonomy" id="10181"/>
    <lineage>
        <taxon>Eukaryota</taxon>
        <taxon>Metazoa</taxon>
        <taxon>Chordata</taxon>
        <taxon>Craniata</taxon>
        <taxon>Vertebrata</taxon>
        <taxon>Euteleostomi</taxon>
        <taxon>Mammalia</taxon>
        <taxon>Eutheria</taxon>
        <taxon>Euarchontoglires</taxon>
        <taxon>Glires</taxon>
        <taxon>Rodentia</taxon>
        <taxon>Hystricomorpha</taxon>
        <taxon>Bathyergidae</taxon>
        <taxon>Heterocephalus</taxon>
    </lineage>
</organism>
<protein>
    <recommendedName>
        <fullName evidence="3">alpha-L-fucosidase</fullName>
        <ecNumber evidence="3">3.2.1.51</ecNumber>
    </recommendedName>
</protein>
<evidence type="ECO:0000256" key="5">
    <source>
        <dbReference type="ARBA" id="ARBA00022801"/>
    </source>
</evidence>